<dbReference type="GO" id="GO:0016020">
    <property type="term" value="C:membrane"/>
    <property type="evidence" value="ECO:0007669"/>
    <property type="project" value="UniProtKB-SubCell"/>
</dbReference>
<evidence type="ECO:0000256" key="5">
    <source>
        <dbReference type="ARBA" id="ARBA00023136"/>
    </source>
</evidence>
<evidence type="ECO:0000256" key="2">
    <source>
        <dbReference type="ARBA" id="ARBA00006843"/>
    </source>
</evidence>
<reference evidence="9" key="1">
    <citation type="submission" date="2025-08" db="UniProtKB">
        <authorList>
            <consortium name="RefSeq"/>
        </authorList>
    </citation>
    <scope>IDENTIFICATION</scope>
    <source>
        <tissue evidence="9">Whole sample</tissue>
    </source>
</reference>
<evidence type="ECO:0000313" key="8">
    <source>
        <dbReference type="Proteomes" id="UP000694844"/>
    </source>
</evidence>
<evidence type="ECO:0000256" key="3">
    <source>
        <dbReference type="ARBA" id="ARBA00022692"/>
    </source>
</evidence>
<gene>
    <name evidence="9" type="primary">LOC111133738</name>
</gene>
<proteinExistence type="inferred from homology"/>
<feature type="compositionally biased region" description="Polar residues" evidence="6">
    <location>
        <begin position="15"/>
        <end position="24"/>
    </location>
</feature>
<feature type="region of interest" description="Disordered" evidence="6">
    <location>
        <begin position="1"/>
        <end position="28"/>
    </location>
</feature>
<name>A0A8B8EBP6_CRAVI</name>
<evidence type="ECO:0000313" key="9">
    <source>
        <dbReference type="RefSeq" id="XP_022338072.1"/>
    </source>
</evidence>
<keyword evidence="3 7" id="KW-0812">Transmembrane</keyword>
<dbReference type="Pfam" id="PF04505">
    <property type="entry name" value="CD225"/>
    <property type="match status" value="1"/>
</dbReference>
<dbReference type="RefSeq" id="XP_022338072.1">
    <property type="nucleotide sequence ID" value="XM_022482364.1"/>
</dbReference>
<feature type="compositionally biased region" description="Basic and acidic residues" evidence="6">
    <location>
        <begin position="1"/>
        <end position="10"/>
    </location>
</feature>
<evidence type="ECO:0000256" key="6">
    <source>
        <dbReference type="SAM" id="MobiDB-lite"/>
    </source>
</evidence>
<comment type="similarity">
    <text evidence="2">Belongs to the CD225/Dispanin family.</text>
</comment>
<sequence length="145" mass="16178">MSSGNKDHIDPYTTGYDQSGQNPGDTEPTDQIIAVQEQTPHFQEQHTAYYGYPMNNEVPNTLQRQSEDGVRRGILRLISACFGFLICWPIGMCAIVMAIQAIIKYHMGDISGGDESSRNAKILVTISLIFGIVVFFVLLLMYSQK</sequence>
<dbReference type="Proteomes" id="UP000694844">
    <property type="component" value="Chromosome 5"/>
</dbReference>
<feature type="transmembrane region" description="Helical" evidence="7">
    <location>
        <begin position="122"/>
        <end position="142"/>
    </location>
</feature>
<feature type="transmembrane region" description="Helical" evidence="7">
    <location>
        <begin position="74"/>
        <end position="102"/>
    </location>
</feature>
<dbReference type="GeneID" id="111133738"/>
<keyword evidence="5 7" id="KW-0472">Membrane</keyword>
<accession>A0A8B8EBP6</accession>
<keyword evidence="8" id="KW-1185">Reference proteome</keyword>
<organism evidence="8 9">
    <name type="scientific">Crassostrea virginica</name>
    <name type="common">Eastern oyster</name>
    <dbReference type="NCBI Taxonomy" id="6565"/>
    <lineage>
        <taxon>Eukaryota</taxon>
        <taxon>Metazoa</taxon>
        <taxon>Spiralia</taxon>
        <taxon>Lophotrochozoa</taxon>
        <taxon>Mollusca</taxon>
        <taxon>Bivalvia</taxon>
        <taxon>Autobranchia</taxon>
        <taxon>Pteriomorphia</taxon>
        <taxon>Ostreida</taxon>
        <taxon>Ostreoidea</taxon>
        <taxon>Ostreidae</taxon>
        <taxon>Crassostrea</taxon>
    </lineage>
</organism>
<dbReference type="InterPro" id="IPR007593">
    <property type="entry name" value="CD225/Dispanin_fam"/>
</dbReference>
<evidence type="ECO:0000256" key="4">
    <source>
        <dbReference type="ARBA" id="ARBA00022989"/>
    </source>
</evidence>
<protein>
    <submittedName>
        <fullName evidence="9">Uncharacterized protein LOC111133738</fullName>
    </submittedName>
</protein>
<dbReference type="AlphaFoldDB" id="A0A8B8EBP6"/>
<evidence type="ECO:0000256" key="1">
    <source>
        <dbReference type="ARBA" id="ARBA00004370"/>
    </source>
</evidence>
<comment type="subcellular location">
    <subcellularLocation>
        <location evidence="1">Membrane</location>
    </subcellularLocation>
</comment>
<dbReference type="KEGG" id="cvn:111133738"/>
<keyword evidence="4 7" id="KW-1133">Transmembrane helix</keyword>
<evidence type="ECO:0000256" key="7">
    <source>
        <dbReference type="SAM" id="Phobius"/>
    </source>
</evidence>